<dbReference type="AlphaFoldDB" id="A0A7L4URB3"/>
<name>A0A7L4URB3_BALHA</name>
<dbReference type="Pfam" id="PF16271">
    <property type="entry name" value="DUF4924"/>
    <property type="match status" value="1"/>
</dbReference>
<dbReference type="Proteomes" id="UP000251835">
    <property type="component" value="Unassembled WGS sequence"/>
</dbReference>
<evidence type="ECO:0000313" key="1">
    <source>
        <dbReference type="EMBL" id="PVX51981.1"/>
    </source>
</evidence>
<accession>A0A7L4URB3</accession>
<sequence length="181" mass="21270">MLIAQEKKKENLAEYILYMWQVEDFIRACKFDMNCIEKQRVNPFDVSGDLKKQIYDWYENLLIMMQKEKIQKKGHLQILKNNVDELTELHFALLHKKHDPQYRQLFTSAAQTLLEMRQNSKADDETSDIEIALTTLYGVLLLRLSGKGVSKETMQGIHPLSRLLAYLSKAYKEVEEELSKK</sequence>
<dbReference type="OrthoDB" id="1095125at2"/>
<protein>
    <submittedName>
        <fullName evidence="1">Uncharacterized protein DUF4924</fullName>
    </submittedName>
</protein>
<organism evidence="1 2">
    <name type="scientific">Balneicella halophila</name>
    <dbReference type="NCBI Taxonomy" id="1537566"/>
    <lineage>
        <taxon>Bacteria</taxon>
        <taxon>Pseudomonadati</taxon>
        <taxon>Bacteroidota</taxon>
        <taxon>Bacteroidia</taxon>
        <taxon>Bacteroidales</taxon>
        <taxon>Balneicellaceae</taxon>
        <taxon>Balneicella</taxon>
    </lineage>
</organism>
<evidence type="ECO:0000313" key="2">
    <source>
        <dbReference type="Proteomes" id="UP000251835"/>
    </source>
</evidence>
<comment type="caution">
    <text evidence="1">The sequence shown here is derived from an EMBL/GenBank/DDBJ whole genome shotgun (WGS) entry which is preliminary data.</text>
</comment>
<keyword evidence="2" id="KW-1185">Reference proteome</keyword>
<dbReference type="InterPro" id="IPR032574">
    <property type="entry name" value="DUF4924"/>
</dbReference>
<dbReference type="RefSeq" id="WP_116495547.1">
    <property type="nucleotide sequence ID" value="NZ_QENZ01000003.1"/>
</dbReference>
<proteinExistence type="predicted"/>
<dbReference type="EMBL" id="QENZ01000003">
    <property type="protein sequence ID" value="PVX51981.1"/>
    <property type="molecule type" value="Genomic_DNA"/>
</dbReference>
<reference evidence="1 2" key="1">
    <citation type="submission" date="2018-05" db="EMBL/GenBank/DDBJ databases">
        <title>Genomic Encyclopedia of Type Strains, Phase IV (KMG-IV): sequencing the most valuable type-strain genomes for metagenomic binning, comparative biology and taxonomic classification.</title>
        <authorList>
            <person name="Goeker M."/>
        </authorList>
    </citation>
    <scope>NUCLEOTIDE SEQUENCE [LARGE SCALE GENOMIC DNA]</scope>
    <source>
        <strain evidence="1 2">DSM 28579</strain>
    </source>
</reference>
<gene>
    <name evidence="1" type="ORF">C7377_0276</name>
</gene>